<evidence type="ECO:0000313" key="3">
    <source>
        <dbReference type="Proteomes" id="UP000549913"/>
    </source>
</evidence>
<dbReference type="Proteomes" id="UP000549913">
    <property type="component" value="Unassembled WGS sequence"/>
</dbReference>
<dbReference type="RefSeq" id="WP_179548057.1">
    <property type="nucleotide sequence ID" value="NZ_BSEW01000002.1"/>
</dbReference>
<dbReference type="AlphaFoldDB" id="A0A852SQJ9"/>
<evidence type="ECO:0000313" key="2">
    <source>
        <dbReference type="EMBL" id="NYD71024.1"/>
    </source>
</evidence>
<reference evidence="2 3" key="1">
    <citation type="submission" date="2020-07" db="EMBL/GenBank/DDBJ databases">
        <title>Sequencing the genomes of 1000 actinobacteria strains.</title>
        <authorList>
            <person name="Klenk H.-P."/>
        </authorList>
    </citation>
    <scope>NUCLEOTIDE SEQUENCE [LARGE SCALE GENOMIC DNA]</scope>
    <source>
        <strain evidence="2 3">DSM 26474</strain>
    </source>
</reference>
<dbReference type="Pfam" id="PF01381">
    <property type="entry name" value="HTH_3"/>
    <property type="match status" value="1"/>
</dbReference>
<dbReference type="PROSITE" id="PS50943">
    <property type="entry name" value="HTH_CROC1"/>
    <property type="match status" value="1"/>
</dbReference>
<keyword evidence="3" id="KW-1185">Reference proteome</keyword>
<protein>
    <submittedName>
        <fullName evidence="2">Transcriptional regulator with XRE-family HTH domain</fullName>
    </submittedName>
</protein>
<comment type="caution">
    <text evidence="2">The sequence shown here is derived from an EMBL/GenBank/DDBJ whole genome shotgun (WGS) entry which is preliminary data.</text>
</comment>
<dbReference type="CDD" id="cd00093">
    <property type="entry name" value="HTH_XRE"/>
    <property type="match status" value="1"/>
</dbReference>
<organism evidence="2 3">
    <name type="scientific">Herbiconiux flava</name>
    <dbReference type="NCBI Taxonomy" id="881268"/>
    <lineage>
        <taxon>Bacteria</taxon>
        <taxon>Bacillati</taxon>
        <taxon>Actinomycetota</taxon>
        <taxon>Actinomycetes</taxon>
        <taxon>Micrococcales</taxon>
        <taxon>Microbacteriaceae</taxon>
        <taxon>Herbiconiux</taxon>
    </lineage>
</organism>
<dbReference type="Gene3D" id="1.10.260.40">
    <property type="entry name" value="lambda repressor-like DNA-binding domains"/>
    <property type="match status" value="1"/>
</dbReference>
<dbReference type="EMBL" id="JACCBM010000001">
    <property type="protein sequence ID" value="NYD71024.1"/>
    <property type="molecule type" value="Genomic_DNA"/>
</dbReference>
<dbReference type="InterPro" id="IPR010982">
    <property type="entry name" value="Lambda_DNA-bd_dom_sf"/>
</dbReference>
<accession>A0A852SQJ9</accession>
<proteinExistence type="predicted"/>
<dbReference type="SUPFAM" id="SSF47413">
    <property type="entry name" value="lambda repressor-like DNA-binding domains"/>
    <property type="match status" value="1"/>
</dbReference>
<dbReference type="SMART" id="SM00530">
    <property type="entry name" value="HTH_XRE"/>
    <property type="match status" value="1"/>
</dbReference>
<sequence>MSELIRSARRRLGLSIYGLAERLGVTAGAVSQLERSERAGTIKLSSLERALEALGERLTTSTSPATMADRHLLSARSAAEAIGAELRSADPSAALRLTSQAIDHFRQARSENEIADFLEEPEPIGDERWDTLLATAVAWDAGERGITPPTWTDRPPLTSDWVPGPDTEHSDEYIAYLRAAAEPAFLEKGIVVRARDLASA</sequence>
<name>A0A852SQJ9_9MICO</name>
<feature type="domain" description="HTH cro/C1-type" evidence="1">
    <location>
        <begin position="5"/>
        <end position="58"/>
    </location>
</feature>
<dbReference type="InterPro" id="IPR001387">
    <property type="entry name" value="Cro/C1-type_HTH"/>
</dbReference>
<evidence type="ECO:0000259" key="1">
    <source>
        <dbReference type="PROSITE" id="PS50943"/>
    </source>
</evidence>
<dbReference type="GO" id="GO:0003677">
    <property type="term" value="F:DNA binding"/>
    <property type="evidence" value="ECO:0007669"/>
    <property type="project" value="InterPro"/>
</dbReference>
<gene>
    <name evidence="2" type="ORF">BJ984_002182</name>
</gene>